<dbReference type="OrthoDB" id="1461976at2759"/>
<accession>A0A177WC87</accession>
<dbReference type="EMBL" id="DS022301">
    <property type="protein sequence ID" value="OAJ37717.1"/>
    <property type="molecule type" value="Genomic_DNA"/>
</dbReference>
<feature type="domain" description="Fatty acid desaturase N-terminal" evidence="8">
    <location>
        <begin position="31"/>
        <end position="83"/>
    </location>
</feature>
<feature type="transmembrane region" description="Helical" evidence="6">
    <location>
        <begin position="290"/>
        <end position="310"/>
    </location>
</feature>
<dbReference type="InterPro" id="IPR005804">
    <property type="entry name" value="FA_desaturase_dom"/>
</dbReference>
<evidence type="ECO:0000256" key="3">
    <source>
        <dbReference type="ARBA" id="ARBA00009295"/>
    </source>
</evidence>
<dbReference type="eggNOG" id="ENOG502QQNB">
    <property type="taxonomic scope" value="Eukaryota"/>
</dbReference>
<evidence type="ECO:0000256" key="6">
    <source>
        <dbReference type="SAM" id="Phobius"/>
    </source>
</evidence>
<dbReference type="GO" id="GO:0006629">
    <property type="term" value="P:lipid metabolic process"/>
    <property type="evidence" value="ECO:0007669"/>
    <property type="project" value="InterPro"/>
</dbReference>
<dbReference type="Pfam" id="PF00487">
    <property type="entry name" value="FA_desaturase"/>
    <property type="match status" value="1"/>
</dbReference>
<comment type="similarity">
    <text evidence="3">Belongs to the fatty acid desaturase type 1 family.</text>
</comment>
<keyword evidence="4" id="KW-0560">Oxidoreductase</keyword>
<name>A0A177WC87_BATDL</name>
<evidence type="ECO:0000256" key="2">
    <source>
        <dbReference type="ARBA" id="ARBA00005189"/>
    </source>
</evidence>
<evidence type="ECO:0000256" key="4">
    <source>
        <dbReference type="ARBA" id="ARBA00023002"/>
    </source>
</evidence>
<evidence type="ECO:0000256" key="1">
    <source>
        <dbReference type="ARBA" id="ARBA00004370"/>
    </source>
</evidence>
<evidence type="ECO:0000313" key="9">
    <source>
        <dbReference type="EMBL" id="OAJ37717.1"/>
    </source>
</evidence>
<dbReference type="InterPro" id="IPR021863">
    <property type="entry name" value="FAS_N"/>
</dbReference>
<feature type="transmembrane region" description="Helical" evidence="6">
    <location>
        <begin position="106"/>
        <end position="124"/>
    </location>
</feature>
<protein>
    <recommendedName>
        <fullName evidence="11">Fatty acid desaturase domain-containing protein</fullName>
    </recommendedName>
</protein>
<dbReference type="CDD" id="cd03507">
    <property type="entry name" value="Delta12-FADS-like"/>
    <property type="match status" value="1"/>
</dbReference>
<dbReference type="Proteomes" id="UP000077115">
    <property type="component" value="Unassembled WGS sequence"/>
</dbReference>
<dbReference type="GO" id="GO:0016717">
    <property type="term" value="F:oxidoreductase activity, acting on paired donors, with oxidation of a pair of donors resulting in the reduction of molecular oxygen to two molecules of water"/>
    <property type="evidence" value="ECO:0007669"/>
    <property type="project" value="InterPro"/>
</dbReference>
<sequence>MTVIQRTSANTTVGCAKQLTKNERSTIKKTNCSLPGRLADKKAAESWKPPPFTLKQVRDAIPAHCFERNTLRSFSYIIHDGVLASILFYVATFIPRLPLWYQLAAWPAYWWCQGIVCTGLWVIAHECGHGAFSPSTTINNITGFIIHSALLVPYFSWKYTHSKHHKATGHMTKDQVFVPTLRSEIEDSMSDADFEKAYSHDDDDDHPLSEMAPIFLLFEIFRMLFFGWPSYILANVSGQRYSGWASHFNPAAKMFEPKQFDHIIMSCAGVITAIAGLVYLGHIYGSMNVIFYYVVPYIFVNFWLVMITFLQHTDPLVPHFRNNEWDFLRGALSTVDRDYGILNYFHHHIADTHVAHHLFSTMPHYHAQEATEALKKVVGEYYLYDNTNIFEAVYRSQKLCRFVEDTGDIVWFKY</sequence>
<evidence type="ECO:0000259" key="7">
    <source>
        <dbReference type="Pfam" id="PF00487"/>
    </source>
</evidence>
<feature type="transmembrane region" description="Helical" evidence="6">
    <location>
        <begin position="76"/>
        <end position="94"/>
    </location>
</feature>
<feature type="transmembrane region" description="Helical" evidence="6">
    <location>
        <begin position="214"/>
        <end position="234"/>
    </location>
</feature>
<evidence type="ECO:0000256" key="5">
    <source>
        <dbReference type="ARBA" id="ARBA00023136"/>
    </source>
</evidence>
<feature type="transmembrane region" description="Helical" evidence="6">
    <location>
        <begin position="263"/>
        <end position="284"/>
    </location>
</feature>
<dbReference type="VEuPathDB" id="FungiDB:BDEG_21711"/>
<dbReference type="InterPro" id="IPR012171">
    <property type="entry name" value="Fatty_acid_desaturase"/>
</dbReference>
<organism evidence="9 10">
    <name type="scientific">Batrachochytrium dendrobatidis (strain JEL423)</name>
    <dbReference type="NCBI Taxonomy" id="403673"/>
    <lineage>
        <taxon>Eukaryota</taxon>
        <taxon>Fungi</taxon>
        <taxon>Fungi incertae sedis</taxon>
        <taxon>Chytridiomycota</taxon>
        <taxon>Chytridiomycota incertae sedis</taxon>
        <taxon>Chytridiomycetes</taxon>
        <taxon>Rhizophydiales</taxon>
        <taxon>Rhizophydiales incertae sedis</taxon>
        <taxon>Batrachochytrium</taxon>
    </lineage>
</organism>
<evidence type="ECO:0008006" key="11">
    <source>
        <dbReference type="Google" id="ProtNLM"/>
    </source>
</evidence>
<keyword evidence="6" id="KW-1133">Transmembrane helix</keyword>
<feature type="transmembrane region" description="Helical" evidence="6">
    <location>
        <begin position="136"/>
        <end position="157"/>
    </location>
</feature>
<comment type="subcellular location">
    <subcellularLocation>
        <location evidence="1">Membrane</location>
    </subcellularLocation>
</comment>
<dbReference type="STRING" id="403673.A0A177WC87"/>
<feature type="domain" description="Fatty acid desaturase" evidence="7">
    <location>
        <begin position="105"/>
        <end position="385"/>
    </location>
</feature>
<evidence type="ECO:0000259" key="8">
    <source>
        <dbReference type="Pfam" id="PF11960"/>
    </source>
</evidence>
<dbReference type="AlphaFoldDB" id="A0A177WC87"/>
<gene>
    <name evidence="9" type="ORF">BDEG_21711</name>
</gene>
<reference evidence="9 10" key="2">
    <citation type="submission" date="2016-05" db="EMBL/GenBank/DDBJ databases">
        <title>Lineage-specific infection strategies underlie the spectrum of fungal disease in amphibians.</title>
        <authorList>
            <person name="Cuomo C.A."/>
            <person name="Farrer R.A."/>
            <person name="James T."/>
            <person name="Longcore J."/>
            <person name="Birren B."/>
        </authorList>
    </citation>
    <scope>NUCLEOTIDE SEQUENCE [LARGE SCALE GENOMIC DNA]</scope>
    <source>
        <strain evidence="9 10">JEL423</strain>
    </source>
</reference>
<comment type="pathway">
    <text evidence="2">Lipid metabolism.</text>
</comment>
<dbReference type="Pfam" id="PF11960">
    <property type="entry name" value="DUF3474"/>
    <property type="match status" value="1"/>
</dbReference>
<reference evidence="9 10" key="1">
    <citation type="submission" date="2006-10" db="EMBL/GenBank/DDBJ databases">
        <title>The Genome Sequence of Batrachochytrium dendrobatidis JEL423.</title>
        <authorList>
            <consortium name="The Broad Institute Genome Sequencing Platform"/>
            <person name="Birren B."/>
            <person name="Lander E."/>
            <person name="Galagan J."/>
            <person name="Cuomo C."/>
            <person name="Devon K."/>
            <person name="Jaffe D."/>
            <person name="Butler J."/>
            <person name="Alvarez P."/>
            <person name="Gnerre S."/>
            <person name="Grabherr M."/>
            <person name="Kleber M."/>
            <person name="Mauceli E."/>
            <person name="Brockman W."/>
            <person name="Young S."/>
            <person name="LaButti K."/>
            <person name="Sykes S."/>
            <person name="DeCaprio D."/>
            <person name="Crawford M."/>
            <person name="Koehrsen M."/>
            <person name="Engels R."/>
            <person name="Montgomery P."/>
            <person name="Pearson M."/>
            <person name="Howarth C."/>
            <person name="Larson L."/>
            <person name="White J."/>
            <person name="O'Leary S."/>
            <person name="Kodira C."/>
            <person name="Zeng Q."/>
            <person name="Yandava C."/>
            <person name="Alvarado L."/>
            <person name="Longcore J."/>
            <person name="James T."/>
        </authorList>
    </citation>
    <scope>NUCLEOTIDE SEQUENCE [LARGE SCALE GENOMIC DNA]</scope>
    <source>
        <strain evidence="9 10">JEL423</strain>
    </source>
</reference>
<evidence type="ECO:0000313" key="10">
    <source>
        <dbReference type="Proteomes" id="UP000077115"/>
    </source>
</evidence>
<keyword evidence="6" id="KW-0812">Transmembrane</keyword>
<keyword evidence="5 6" id="KW-0472">Membrane</keyword>
<proteinExistence type="inferred from homology"/>
<dbReference type="PANTHER" id="PTHR32100">
    <property type="entry name" value="OMEGA-6 FATTY ACID DESATURASE, CHLOROPLASTIC"/>
    <property type="match status" value="1"/>
</dbReference>
<dbReference type="GO" id="GO:0016020">
    <property type="term" value="C:membrane"/>
    <property type="evidence" value="ECO:0007669"/>
    <property type="project" value="UniProtKB-SubCell"/>
</dbReference>